<dbReference type="Proteomes" id="UP000576082">
    <property type="component" value="Unassembled WGS sequence"/>
</dbReference>
<name>A0A7X9RZ04_9BACT</name>
<evidence type="ECO:0000313" key="1">
    <source>
        <dbReference type="EMBL" id="NME71303.1"/>
    </source>
</evidence>
<evidence type="ECO:0000313" key="2">
    <source>
        <dbReference type="Proteomes" id="UP000576082"/>
    </source>
</evidence>
<dbReference type="EMBL" id="JABANE010000093">
    <property type="protein sequence ID" value="NME71303.1"/>
    <property type="molecule type" value="Genomic_DNA"/>
</dbReference>
<dbReference type="AlphaFoldDB" id="A0A7X9RZ04"/>
<sequence length="86" mass="9976">MEVLFNSKSYNLKFDHTTDLNSSRQYIASTNGDILSRLSLFKYDVGEVLPEGGRISHILSFDEMGQLVQVELDKLPKRRRKKKDEE</sequence>
<proteinExistence type="predicted"/>
<protein>
    <submittedName>
        <fullName evidence="1">Uncharacterized protein</fullName>
    </submittedName>
</protein>
<organism evidence="1 2">
    <name type="scientific">Flammeovirga aprica JL-4</name>
    <dbReference type="NCBI Taxonomy" id="694437"/>
    <lineage>
        <taxon>Bacteria</taxon>
        <taxon>Pseudomonadati</taxon>
        <taxon>Bacteroidota</taxon>
        <taxon>Cytophagia</taxon>
        <taxon>Cytophagales</taxon>
        <taxon>Flammeovirgaceae</taxon>
        <taxon>Flammeovirga</taxon>
    </lineage>
</organism>
<dbReference type="RefSeq" id="WP_169659520.1">
    <property type="nucleotide sequence ID" value="NZ_JABANE010000093.1"/>
</dbReference>
<reference evidence="1 2" key="1">
    <citation type="submission" date="2020-04" db="EMBL/GenBank/DDBJ databases">
        <title>Flammeovirga sp. SR4, a novel species isolated from seawater.</title>
        <authorList>
            <person name="Wang X."/>
        </authorList>
    </citation>
    <scope>NUCLEOTIDE SEQUENCE [LARGE SCALE GENOMIC DNA]</scope>
    <source>
        <strain evidence="1 2">ATCC 23126</strain>
    </source>
</reference>
<accession>A0A7X9RZ04</accession>
<gene>
    <name evidence="1" type="ORF">HHU12_25280</name>
</gene>
<keyword evidence="2" id="KW-1185">Reference proteome</keyword>
<comment type="caution">
    <text evidence="1">The sequence shown here is derived from an EMBL/GenBank/DDBJ whole genome shotgun (WGS) entry which is preliminary data.</text>
</comment>